<feature type="transmembrane region" description="Helical" evidence="5">
    <location>
        <begin position="672"/>
        <end position="692"/>
    </location>
</feature>
<evidence type="ECO:0000256" key="2">
    <source>
        <dbReference type="ARBA" id="ARBA00022692"/>
    </source>
</evidence>
<feature type="transmembrane region" description="Helical" evidence="5">
    <location>
        <begin position="628"/>
        <end position="651"/>
    </location>
</feature>
<dbReference type="Gene3D" id="1.10.3720.10">
    <property type="entry name" value="MetI-like"/>
    <property type="match status" value="1"/>
</dbReference>
<dbReference type="AlphaFoldDB" id="A0AA43TKC0"/>
<name>A0AA43TKC0_9GAMM</name>
<evidence type="ECO:0000313" key="8">
    <source>
        <dbReference type="EMBL" id="MDI1229883.1"/>
    </source>
</evidence>
<dbReference type="PROSITE" id="PS50928">
    <property type="entry name" value="ABC_TM1"/>
    <property type="match status" value="1"/>
</dbReference>
<gene>
    <name evidence="8" type="ORF">PSU93_01890</name>
</gene>
<comment type="similarity">
    <text evidence="5">Belongs to the binding-protein-dependent transport system permease family.</text>
</comment>
<evidence type="ECO:0000256" key="1">
    <source>
        <dbReference type="ARBA" id="ARBA00004651"/>
    </source>
</evidence>
<reference evidence="8" key="1">
    <citation type="submission" date="2023-01" db="EMBL/GenBank/DDBJ databases">
        <title>Biogeochemical cycle of methane in antarctic sediments.</title>
        <authorList>
            <person name="Roldan D.M."/>
            <person name="Menes R.J."/>
        </authorList>
    </citation>
    <scope>NUCLEOTIDE SEQUENCE [LARGE SCALE GENOMIC DNA]</scope>
    <source>
        <strain evidence="8">K-2018 MAG008</strain>
    </source>
</reference>
<accession>A0AA43TKC0</accession>
<dbReference type="InterPro" id="IPR000515">
    <property type="entry name" value="MetI-like"/>
</dbReference>
<comment type="subcellular location">
    <subcellularLocation>
        <location evidence="1 5">Cell membrane</location>
        <topology evidence="1 5">Multi-pass membrane protein</topology>
    </subcellularLocation>
</comment>
<dbReference type="SUPFAM" id="SSF50978">
    <property type="entry name" value="WD40 repeat-like"/>
    <property type="match status" value="1"/>
</dbReference>
<comment type="caution">
    <text evidence="8">The sequence shown here is derived from an EMBL/GenBank/DDBJ whole genome shotgun (WGS) entry which is preliminary data.</text>
</comment>
<dbReference type="GO" id="GO:0055085">
    <property type="term" value="P:transmembrane transport"/>
    <property type="evidence" value="ECO:0007669"/>
    <property type="project" value="InterPro"/>
</dbReference>
<evidence type="ECO:0000313" key="9">
    <source>
        <dbReference type="Proteomes" id="UP001160519"/>
    </source>
</evidence>
<dbReference type="InterPro" id="IPR035906">
    <property type="entry name" value="MetI-like_sf"/>
</dbReference>
<feature type="domain" description="ABC transmembrane type-1" evidence="7">
    <location>
        <begin position="474"/>
        <end position="762"/>
    </location>
</feature>
<feature type="transmembrane region" description="Helical" evidence="5">
    <location>
        <begin position="482"/>
        <end position="503"/>
    </location>
</feature>
<dbReference type="Proteomes" id="UP001160519">
    <property type="component" value="Unassembled WGS sequence"/>
</dbReference>
<dbReference type="EMBL" id="JAQSDF010000003">
    <property type="protein sequence ID" value="MDI1229883.1"/>
    <property type="molecule type" value="Genomic_DNA"/>
</dbReference>
<dbReference type="PANTHER" id="PTHR42727:SF1">
    <property type="entry name" value="PHOSPHATE TRANSPORT SYSTEM PERMEASE"/>
    <property type="match status" value="1"/>
</dbReference>
<keyword evidence="2 5" id="KW-0812">Transmembrane</keyword>
<organism evidence="8 9">
    <name type="scientific">Candidatus Methylobacter titanis</name>
    <dbReference type="NCBI Taxonomy" id="3053457"/>
    <lineage>
        <taxon>Bacteria</taxon>
        <taxon>Pseudomonadati</taxon>
        <taxon>Pseudomonadota</taxon>
        <taxon>Gammaproteobacteria</taxon>
        <taxon>Methylococcales</taxon>
        <taxon>Methylococcaceae</taxon>
        <taxon>Methylobacter</taxon>
    </lineage>
</organism>
<sequence>MSEINAPIKQPPATAKDGGSAASGMEPKRPIKISSGEYHQRWRLIKDALARYGVVAGGLGVIVAIVLIFFYLLYVVYPLFISASAAPVSEYPVPEQALGNTLLLAIEEQNEVAARFTDSGQVVFFNAATGKTLLTQAVAIPEGAHITSFAQGSPIKEGAVIYGLSDGRAIIAKQQYKVTYPDNVRLITPSLKYPLGEQPLALDESGAALEAIAVKVGSDSTTIVAKTADKIRLINFKKELSLFADEAALTRTDSVLDLPTAGIAEILIDKDESNLYLINNDGQLGYFDISDKSSPDLKQQLNVVDAGQKITSVTFLNGDLSLMIGDSSGLVSQWSMVRDKLNRPAMQKIRAFKVSDKAIIAINSEQRRKGFMTTDADGIVGIYHSTAEREMIKERVSDALPSTAILSPRANALLLQSAAGNMHFWQVDNEHPEVSIKSLWQKVWYESYPKPDYIWQSSSANNDFEPKYSLTPLVFGTLKASFYAMLVAIPLALMGAIYTAYFMAPGMRQYVKPSIEIMGALPTVILGFLAGLWLAPFMEEHLTGIFALLMIVPVGVMLFAFAWQFLPKTITQNLPEGWDAALLIPVILLSGWIAFQVSVPLETYLFHGTLQDWLKAEMGIGYDQRNSLVVGVAMGFAVIPTIFSIAEDAIFSVPKHLTVGSLALGATPWQTMIRVVLLTASPGIFSAVMIGFGRAVGETMIVLMATGNTPVMDLSVFQGMRTLAANIAVEMPESEVDSTHYRILFLAALVLFMFTFVFNTLAEVIRQRLREKYSSL</sequence>
<feature type="transmembrane region" description="Helical" evidence="5">
    <location>
        <begin position="515"/>
        <end position="535"/>
    </location>
</feature>
<dbReference type="SUPFAM" id="SSF161098">
    <property type="entry name" value="MetI-like"/>
    <property type="match status" value="1"/>
</dbReference>
<feature type="transmembrane region" description="Helical" evidence="5">
    <location>
        <begin position="49"/>
        <end position="74"/>
    </location>
</feature>
<dbReference type="Pfam" id="PF00528">
    <property type="entry name" value="BPD_transp_1"/>
    <property type="match status" value="1"/>
</dbReference>
<dbReference type="CDD" id="cd06261">
    <property type="entry name" value="TM_PBP2"/>
    <property type="match status" value="1"/>
</dbReference>
<evidence type="ECO:0000256" key="5">
    <source>
        <dbReference type="RuleBase" id="RU363032"/>
    </source>
</evidence>
<evidence type="ECO:0000256" key="4">
    <source>
        <dbReference type="ARBA" id="ARBA00023136"/>
    </source>
</evidence>
<dbReference type="InterPro" id="IPR036322">
    <property type="entry name" value="WD40_repeat_dom_sf"/>
</dbReference>
<dbReference type="PANTHER" id="PTHR42727">
    <property type="entry name" value="PHOSPHATE TRANSPORT SYSTEM PERMEASE PROTEIN"/>
    <property type="match status" value="1"/>
</dbReference>
<proteinExistence type="inferred from homology"/>
<dbReference type="Gene3D" id="2.130.10.10">
    <property type="entry name" value="YVTN repeat-like/Quinoprotein amine dehydrogenase"/>
    <property type="match status" value="1"/>
</dbReference>
<feature type="transmembrane region" description="Helical" evidence="5">
    <location>
        <begin position="578"/>
        <end position="595"/>
    </location>
</feature>
<feature type="region of interest" description="Disordered" evidence="6">
    <location>
        <begin position="11"/>
        <end position="30"/>
    </location>
</feature>
<keyword evidence="9" id="KW-1185">Reference proteome</keyword>
<dbReference type="InterPro" id="IPR015943">
    <property type="entry name" value="WD40/YVTN_repeat-like_dom_sf"/>
</dbReference>
<protein>
    <submittedName>
        <fullName evidence="8">ABC transporter permease subunit</fullName>
    </submittedName>
</protein>
<keyword evidence="4 5" id="KW-0472">Membrane</keyword>
<keyword evidence="3 5" id="KW-1133">Transmembrane helix</keyword>
<feature type="transmembrane region" description="Helical" evidence="5">
    <location>
        <begin position="741"/>
        <end position="762"/>
    </location>
</feature>
<feature type="transmembrane region" description="Helical" evidence="5">
    <location>
        <begin position="541"/>
        <end position="566"/>
    </location>
</feature>
<evidence type="ECO:0000256" key="3">
    <source>
        <dbReference type="ARBA" id="ARBA00022989"/>
    </source>
</evidence>
<dbReference type="GO" id="GO:0005886">
    <property type="term" value="C:plasma membrane"/>
    <property type="evidence" value="ECO:0007669"/>
    <property type="project" value="UniProtKB-SubCell"/>
</dbReference>
<evidence type="ECO:0000259" key="7">
    <source>
        <dbReference type="PROSITE" id="PS50928"/>
    </source>
</evidence>
<evidence type="ECO:0000256" key="6">
    <source>
        <dbReference type="SAM" id="MobiDB-lite"/>
    </source>
</evidence>
<keyword evidence="5" id="KW-0813">Transport</keyword>